<organism evidence="1 2">
    <name type="scientific">Trifolium medium</name>
    <dbReference type="NCBI Taxonomy" id="97028"/>
    <lineage>
        <taxon>Eukaryota</taxon>
        <taxon>Viridiplantae</taxon>
        <taxon>Streptophyta</taxon>
        <taxon>Embryophyta</taxon>
        <taxon>Tracheophyta</taxon>
        <taxon>Spermatophyta</taxon>
        <taxon>Magnoliopsida</taxon>
        <taxon>eudicotyledons</taxon>
        <taxon>Gunneridae</taxon>
        <taxon>Pentapetalae</taxon>
        <taxon>rosids</taxon>
        <taxon>fabids</taxon>
        <taxon>Fabales</taxon>
        <taxon>Fabaceae</taxon>
        <taxon>Papilionoideae</taxon>
        <taxon>50 kb inversion clade</taxon>
        <taxon>NPAAA clade</taxon>
        <taxon>Hologalegina</taxon>
        <taxon>IRL clade</taxon>
        <taxon>Trifolieae</taxon>
        <taxon>Trifolium</taxon>
    </lineage>
</organism>
<comment type="caution">
    <text evidence="1">The sequence shown here is derived from an EMBL/GenBank/DDBJ whole genome shotgun (WGS) entry which is preliminary data.</text>
</comment>
<accession>A0A392RI44</accession>
<keyword evidence="2" id="KW-1185">Reference proteome</keyword>
<reference evidence="1 2" key="1">
    <citation type="journal article" date="2018" name="Front. Plant Sci.">
        <title>Red Clover (Trifolium pratense) and Zigzag Clover (T. medium) - A Picture of Genomic Similarities and Differences.</title>
        <authorList>
            <person name="Dluhosova J."/>
            <person name="Istvanek J."/>
            <person name="Nedelnik J."/>
            <person name="Repkova J."/>
        </authorList>
    </citation>
    <scope>NUCLEOTIDE SEQUENCE [LARGE SCALE GENOMIC DNA]</scope>
    <source>
        <strain evidence="2">cv. 10/8</strain>
        <tissue evidence="1">Leaf</tissue>
    </source>
</reference>
<feature type="non-terminal residue" evidence="1">
    <location>
        <position position="85"/>
    </location>
</feature>
<dbReference type="Gene3D" id="2.30.30.1040">
    <property type="match status" value="1"/>
</dbReference>
<evidence type="ECO:0000313" key="1">
    <source>
        <dbReference type="EMBL" id="MCI36268.1"/>
    </source>
</evidence>
<feature type="non-terminal residue" evidence="1">
    <location>
        <position position="1"/>
    </location>
</feature>
<dbReference type="EMBL" id="LXQA010232229">
    <property type="protein sequence ID" value="MCI36268.1"/>
    <property type="molecule type" value="Genomic_DNA"/>
</dbReference>
<name>A0A392RI44_9FABA</name>
<proteinExistence type="predicted"/>
<evidence type="ECO:0000313" key="2">
    <source>
        <dbReference type="Proteomes" id="UP000265520"/>
    </source>
</evidence>
<protein>
    <submittedName>
        <fullName evidence="1">Auxin response factor 3-like</fullName>
    </submittedName>
</protein>
<sequence length="85" mass="9410">VRWDDVEASRLNRVSPWEIEPFGSASTTNTFMAASLKRTKIGLPLSKLEFPVPSGIGTSDFSESLRFQKVLQGQEMLGVDTTFDS</sequence>
<dbReference type="AlphaFoldDB" id="A0A392RI44"/>
<dbReference type="Proteomes" id="UP000265520">
    <property type="component" value="Unassembled WGS sequence"/>
</dbReference>